<dbReference type="SUPFAM" id="SSF160443">
    <property type="entry name" value="SMR domain-like"/>
    <property type="match status" value="1"/>
</dbReference>
<dbReference type="InterPro" id="IPR041806">
    <property type="entry name" value="CID5/6/7_CUE"/>
</dbReference>
<proteinExistence type="predicted"/>
<feature type="region of interest" description="Disordered" evidence="1">
    <location>
        <begin position="1"/>
        <end position="85"/>
    </location>
</feature>
<dbReference type="AlphaFoldDB" id="A0A5J5UX33"/>
<sequence length="443" mass="49107">MFRYKERMNFSEKGNRISDAKQNTPGKVTTLNPNAAEFVPFSRRSPSSSGSTSAVDGTTRFAATGTLGKPVLDRSRSSVSNKSKEEAHQFWQSQLPNGITSDFIRSDGEYVYSDRQEIRNPYSNGNNIAEKLRYRASSYGEDPMSASFLHLPAETLDEQLVKSDQLLGNGREGHLYNRNSRHGLVTDMLREHEIMDGNGTEMNPVDFLVAQFPGFATESLAEAYFANSCDLNRTIEMLTQFEMKGSSDSTIGSSRSSHGSAHTYIAATARGAYADRVQTRGLACATGDAVELLEEARDHARLYDACFKQARRAFLIGNKALAKQCTLCSCAAHGKARESINRQRNPVLVSPENVRGKEHMIDLHGLHVSEAIHLLNHELSVLRSTARAADQHLQVYICVGTDHHTRGSRTPARLAAAVQRYLLEEECLEFTVPQTGLLRVVIY</sequence>
<evidence type="ECO:0000256" key="1">
    <source>
        <dbReference type="SAM" id="MobiDB-lite"/>
    </source>
</evidence>
<organism evidence="3 4">
    <name type="scientific">Gossypium barbadense</name>
    <name type="common">Sea Island cotton</name>
    <name type="synonym">Hibiscus barbadensis</name>
    <dbReference type="NCBI Taxonomy" id="3634"/>
    <lineage>
        <taxon>Eukaryota</taxon>
        <taxon>Viridiplantae</taxon>
        <taxon>Streptophyta</taxon>
        <taxon>Embryophyta</taxon>
        <taxon>Tracheophyta</taxon>
        <taxon>Spermatophyta</taxon>
        <taxon>Magnoliopsida</taxon>
        <taxon>eudicotyledons</taxon>
        <taxon>Gunneridae</taxon>
        <taxon>Pentapetalae</taxon>
        <taxon>rosids</taxon>
        <taxon>malvids</taxon>
        <taxon>Malvales</taxon>
        <taxon>Malvaceae</taxon>
        <taxon>Malvoideae</taxon>
        <taxon>Gossypium</taxon>
    </lineage>
</organism>
<name>A0A5J5UX33_GOSBA</name>
<accession>A0A5J5UX33</accession>
<feature type="compositionally biased region" description="Low complexity" evidence="1">
    <location>
        <begin position="38"/>
        <end position="58"/>
    </location>
</feature>
<dbReference type="PANTHER" id="PTHR46651:SF1">
    <property type="entry name" value="SMALL MUTS RELATED FAMILY PROTEIN"/>
    <property type="match status" value="1"/>
</dbReference>
<dbReference type="Gene3D" id="3.30.1370.110">
    <property type="match status" value="1"/>
</dbReference>
<evidence type="ECO:0000313" key="4">
    <source>
        <dbReference type="Proteomes" id="UP000327439"/>
    </source>
</evidence>
<dbReference type="InterPro" id="IPR002625">
    <property type="entry name" value="Smr_dom"/>
</dbReference>
<feature type="compositionally biased region" description="Polar residues" evidence="1">
    <location>
        <begin position="20"/>
        <end position="33"/>
    </location>
</feature>
<dbReference type="InterPro" id="IPR053242">
    <property type="entry name" value="PAM2-like_domain"/>
</dbReference>
<dbReference type="Proteomes" id="UP000327439">
    <property type="component" value="Chromosome A08"/>
</dbReference>
<protein>
    <recommendedName>
        <fullName evidence="2">Smr domain-containing protein</fullName>
    </recommendedName>
</protein>
<evidence type="ECO:0000259" key="2">
    <source>
        <dbReference type="PROSITE" id="PS50828"/>
    </source>
</evidence>
<feature type="compositionally biased region" description="Basic and acidic residues" evidence="1">
    <location>
        <begin position="1"/>
        <end position="19"/>
    </location>
</feature>
<keyword evidence="4" id="KW-1185">Reference proteome</keyword>
<dbReference type="CDD" id="cd14371">
    <property type="entry name" value="CUE_CID7_like"/>
    <property type="match status" value="1"/>
</dbReference>
<feature type="compositionally biased region" description="Basic and acidic residues" evidence="1">
    <location>
        <begin position="71"/>
        <end position="85"/>
    </location>
</feature>
<evidence type="ECO:0000313" key="3">
    <source>
        <dbReference type="EMBL" id="KAB2072078.1"/>
    </source>
</evidence>
<dbReference type="PROSITE" id="PS50828">
    <property type="entry name" value="SMR"/>
    <property type="match status" value="1"/>
</dbReference>
<dbReference type="SMART" id="SM00463">
    <property type="entry name" value="SMR"/>
    <property type="match status" value="1"/>
</dbReference>
<dbReference type="OrthoDB" id="3231855at2759"/>
<feature type="domain" description="Smr" evidence="2">
    <location>
        <begin position="361"/>
        <end position="443"/>
    </location>
</feature>
<dbReference type="EMBL" id="CM018209">
    <property type="protein sequence ID" value="KAB2072078.1"/>
    <property type="molecule type" value="Genomic_DNA"/>
</dbReference>
<reference evidence="4" key="1">
    <citation type="journal article" date="2020" name="Nat. Genet.">
        <title>Genomic diversifications of five Gossypium allopolyploid species and their impact on cotton improvement.</title>
        <authorList>
            <person name="Chen Z.J."/>
            <person name="Sreedasyam A."/>
            <person name="Ando A."/>
            <person name="Song Q."/>
            <person name="De Santiago L.M."/>
            <person name="Hulse-Kemp A.M."/>
            <person name="Ding M."/>
            <person name="Ye W."/>
            <person name="Kirkbride R.C."/>
            <person name="Jenkins J."/>
            <person name="Plott C."/>
            <person name="Lovell J."/>
            <person name="Lin Y.M."/>
            <person name="Vaughn R."/>
            <person name="Liu B."/>
            <person name="Simpson S."/>
            <person name="Scheffler B.E."/>
            <person name="Wen L."/>
            <person name="Saski C.A."/>
            <person name="Grover C.E."/>
            <person name="Hu G."/>
            <person name="Conover J.L."/>
            <person name="Carlson J.W."/>
            <person name="Shu S."/>
            <person name="Boston L.B."/>
            <person name="Williams M."/>
            <person name="Peterson D.G."/>
            <person name="McGee K."/>
            <person name="Jones D.C."/>
            <person name="Wendel J.F."/>
            <person name="Stelly D.M."/>
            <person name="Grimwood J."/>
            <person name="Schmutz J."/>
        </authorList>
    </citation>
    <scope>NUCLEOTIDE SEQUENCE [LARGE SCALE GENOMIC DNA]</scope>
    <source>
        <strain evidence="4">cv. 3-79</strain>
    </source>
</reference>
<gene>
    <name evidence="3" type="ORF">ES319_A08G267000v1</name>
</gene>
<dbReference type="PANTHER" id="PTHR46651">
    <property type="entry name" value="POLYADENYLATE-BINDING PROTEIN-INTERACTING PROTEIN 7"/>
    <property type="match status" value="1"/>
</dbReference>
<dbReference type="InterPro" id="IPR036063">
    <property type="entry name" value="Smr_dom_sf"/>
</dbReference>